<sequence>MLSGVSVVSFTHFLQGPSATQILADLGADVVKVEPTGGAFGQHTRDILAGLDLTPEQIDTLVERGVVRG</sequence>
<organism evidence="2 3">
    <name type="scientific">Pseudonocardia kunmingensis</name>
    <dbReference type="NCBI Taxonomy" id="630975"/>
    <lineage>
        <taxon>Bacteria</taxon>
        <taxon>Bacillati</taxon>
        <taxon>Actinomycetota</taxon>
        <taxon>Actinomycetes</taxon>
        <taxon>Pseudonocardiales</taxon>
        <taxon>Pseudonocardiaceae</taxon>
        <taxon>Pseudonocardia</taxon>
    </lineage>
</organism>
<name>A0A543DQ56_9PSEU</name>
<dbReference type="Pfam" id="PF02515">
    <property type="entry name" value="CoA_transf_3"/>
    <property type="match status" value="1"/>
</dbReference>
<dbReference type="InterPro" id="IPR023606">
    <property type="entry name" value="CoA-Trfase_III_dom_1_sf"/>
</dbReference>
<dbReference type="PANTHER" id="PTHR48207">
    <property type="entry name" value="SUCCINATE--HYDROXYMETHYLGLUTARATE COA-TRANSFERASE"/>
    <property type="match status" value="1"/>
</dbReference>
<dbReference type="EMBL" id="VFPA01000002">
    <property type="protein sequence ID" value="TQM11443.1"/>
    <property type="molecule type" value="Genomic_DNA"/>
</dbReference>
<dbReference type="Gene3D" id="3.40.50.10540">
    <property type="entry name" value="Crotonobetainyl-coa:carnitine coa-transferase, domain 1"/>
    <property type="match status" value="1"/>
</dbReference>
<comment type="caution">
    <text evidence="2">The sequence shown here is derived from an EMBL/GenBank/DDBJ whole genome shotgun (WGS) entry which is preliminary data.</text>
</comment>
<accession>A0A543DQ56</accession>
<dbReference type="InterPro" id="IPR003673">
    <property type="entry name" value="CoA-Trfase_fam_III"/>
</dbReference>
<dbReference type="RefSeq" id="WP_342787418.1">
    <property type="nucleotide sequence ID" value="NZ_VFPA01000002.1"/>
</dbReference>
<dbReference type="GO" id="GO:0008410">
    <property type="term" value="F:CoA-transferase activity"/>
    <property type="evidence" value="ECO:0007669"/>
    <property type="project" value="TreeGrafter"/>
</dbReference>
<dbReference type="PANTHER" id="PTHR48207:SF4">
    <property type="entry name" value="BLL6097 PROTEIN"/>
    <property type="match status" value="1"/>
</dbReference>
<evidence type="ECO:0000313" key="3">
    <source>
        <dbReference type="Proteomes" id="UP000315677"/>
    </source>
</evidence>
<dbReference type="Proteomes" id="UP000315677">
    <property type="component" value="Unassembled WGS sequence"/>
</dbReference>
<evidence type="ECO:0000256" key="1">
    <source>
        <dbReference type="ARBA" id="ARBA00022679"/>
    </source>
</evidence>
<evidence type="ECO:0000313" key="2">
    <source>
        <dbReference type="EMBL" id="TQM11443.1"/>
    </source>
</evidence>
<keyword evidence="3" id="KW-1185">Reference proteome</keyword>
<dbReference type="InterPro" id="IPR050483">
    <property type="entry name" value="CoA-transferase_III_domain"/>
</dbReference>
<keyword evidence="1 2" id="KW-0808">Transferase</keyword>
<proteinExistence type="predicted"/>
<gene>
    <name evidence="2" type="ORF">FB558_4006</name>
</gene>
<protein>
    <submittedName>
        <fullName evidence="2">CoA transferase family III</fullName>
    </submittedName>
</protein>
<reference evidence="2 3" key="1">
    <citation type="submission" date="2019-06" db="EMBL/GenBank/DDBJ databases">
        <title>Sequencing the genomes of 1000 actinobacteria strains.</title>
        <authorList>
            <person name="Klenk H.-P."/>
        </authorList>
    </citation>
    <scope>NUCLEOTIDE SEQUENCE [LARGE SCALE GENOMIC DNA]</scope>
    <source>
        <strain evidence="2 3">DSM 45301</strain>
    </source>
</reference>
<dbReference type="SUPFAM" id="SSF89796">
    <property type="entry name" value="CoA-transferase family III (CaiB/BaiF)"/>
    <property type="match status" value="1"/>
</dbReference>
<dbReference type="AlphaFoldDB" id="A0A543DQ56"/>